<keyword evidence="6 8" id="KW-0408">Iron</keyword>
<dbReference type="InterPro" id="IPR001128">
    <property type="entry name" value="Cyt_P450"/>
</dbReference>
<evidence type="ECO:0000256" key="6">
    <source>
        <dbReference type="ARBA" id="ARBA00023004"/>
    </source>
</evidence>
<dbReference type="PRINTS" id="PR00463">
    <property type="entry name" value="EP450I"/>
</dbReference>
<evidence type="ECO:0008006" key="12">
    <source>
        <dbReference type="Google" id="ProtNLM"/>
    </source>
</evidence>
<dbReference type="InterPro" id="IPR036396">
    <property type="entry name" value="Cyt_P450_sf"/>
</dbReference>
<dbReference type="GO" id="GO:0004497">
    <property type="term" value="F:monooxygenase activity"/>
    <property type="evidence" value="ECO:0007669"/>
    <property type="project" value="UniProtKB-KW"/>
</dbReference>
<dbReference type="PROSITE" id="PS00086">
    <property type="entry name" value="CYTOCHROME_P450"/>
    <property type="match status" value="1"/>
</dbReference>
<dbReference type="PRINTS" id="PR00385">
    <property type="entry name" value="P450"/>
</dbReference>
<evidence type="ECO:0000313" key="10">
    <source>
        <dbReference type="EMBL" id="PVD33356.1"/>
    </source>
</evidence>
<accession>A0A2T7PIU6</accession>
<evidence type="ECO:0000256" key="3">
    <source>
        <dbReference type="ARBA" id="ARBA00022617"/>
    </source>
</evidence>
<feature type="binding site" description="axial binding residue" evidence="8">
    <location>
        <position position="388"/>
    </location>
    <ligand>
        <name>heme</name>
        <dbReference type="ChEBI" id="CHEBI:30413"/>
    </ligand>
    <ligandPart>
        <name>Fe</name>
        <dbReference type="ChEBI" id="CHEBI:18248"/>
    </ligandPart>
</feature>
<dbReference type="SUPFAM" id="SSF48264">
    <property type="entry name" value="Cytochrome P450"/>
    <property type="match status" value="1"/>
</dbReference>
<comment type="cofactor">
    <cofactor evidence="1 8">
        <name>heme</name>
        <dbReference type="ChEBI" id="CHEBI:30413"/>
    </cofactor>
</comment>
<dbReference type="Gene3D" id="1.10.630.10">
    <property type="entry name" value="Cytochrome P450"/>
    <property type="match status" value="1"/>
</dbReference>
<keyword evidence="5 9" id="KW-0560">Oxidoreductase</keyword>
<evidence type="ECO:0000313" key="11">
    <source>
        <dbReference type="Proteomes" id="UP000245119"/>
    </source>
</evidence>
<evidence type="ECO:0000256" key="8">
    <source>
        <dbReference type="PIRSR" id="PIRSR602401-1"/>
    </source>
</evidence>
<dbReference type="InterPro" id="IPR017972">
    <property type="entry name" value="Cyt_P450_CS"/>
</dbReference>
<dbReference type="GO" id="GO:0005506">
    <property type="term" value="F:iron ion binding"/>
    <property type="evidence" value="ECO:0007669"/>
    <property type="project" value="InterPro"/>
</dbReference>
<dbReference type="InterPro" id="IPR002401">
    <property type="entry name" value="Cyt_P450_E_grp-I"/>
</dbReference>
<evidence type="ECO:0000256" key="2">
    <source>
        <dbReference type="ARBA" id="ARBA00010617"/>
    </source>
</evidence>
<dbReference type="PANTHER" id="PTHR24279">
    <property type="entry name" value="CYTOCHROME P450"/>
    <property type="match status" value="1"/>
</dbReference>
<sequence>MERLRDTYGPIIRERVLLNFQLVHVFRPEDIETVYRLEGARPRREGFRLLQKYNNKYNDGVQGIITSQGEVWHRLRSKTQGRLLKPKSVAAYLNIHNGVADDLVASIGRLRNTEGIIEDFLPELYKFAMEGIGFVCFNRRVGALDENIPADSDTFRFIEAVNDVMTVSHSENKSFFVSEWSSEFKKLRRAQTFIKEMSTRQALQTLEMMSTNELQLDAEGGDLIRYLMTKTDLSQAEVLTVISEFFFAGVDTTSHVLGFALYALAQNPEVQEKLIEEIDRVTDGSDVISSDMIGRMPYLKAVAKETFRVTPITPGNGRTLDNDIVLSGYHVPAGIMFGLHHDVACKSPQYVSEPDRFLPERWLRGGSGDLGTIHPFVLMPFGFGPRSCVGRRLAEQEYSLGLIKILQKFRVEYAHNELLNYTMSIINTPTTPLKFRFLERK</sequence>
<evidence type="ECO:0000256" key="5">
    <source>
        <dbReference type="ARBA" id="ARBA00023002"/>
    </source>
</evidence>
<keyword evidence="7 9" id="KW-0503">Monooxygenase</keyword>
<dbReference type="STRING" id="400727.A0A2T7PIU6"/>
<comment type="caution">
    <text evidence="10">The sequence shown here is derived from an EMBL/GenBank/DDBJ whole genome shotgun (WGS) entry which is preliminary data.</text>
</comment>
<dbReference type="Pfam" id="PF00067">
    <property type="entry name" value="p450"/>
    <property type="match status" value="1"/>
</dbReference>
<evidence type="ECO:0000256" key="1">
    <source>
        <dbReference type="ARBA" id="ARBA00001971"/>
    </source>
</evidence>
<dbReference type="OrthoDB" id="3945418at2759"/>
<dbReference type="GO" id="GO:0016705">
    <property type="term" value="F:oxidoreductase activity, acting on paired donors, with incorporation or reduction of molecular oxygen"/>
    <property type="evidence" value="ECO:0007669"/>
    <property type="project" value="InterPro"/>
</dbReference>
<organism evidence="10 11">
    <name type="scientific">Pomacea canaliculata</name>
    <name type="common">Golden apple snail</name>
    <dbReference type="NCBI Taxonomy" id="400727"/>
    <lineage>
        <taxon>Eukaryota</taxon>
        <taxon>Metazoa</taxon>
        <taxon>Spiralia</taxon>
        <taxon>Lophotrochozoa</taxon>
        <taxon>Mollusca</taxon>
        <taxon>Gastropoda</taxon>
        <taxon>Caenogastropoda</taxon>
        <taxon>Architaenioglossa</taxon>
        <taxon>Ampullarioidea</taxon>
        <taxon>Ampullariidae</taxon>
        <taxon>Pomacea</taxon>
    </lineage>
</organism>
<keyword evidence="3 8" id="KW-0349">Heme</keyword>
<dbReference type="EMBL" id="PZQS01000003">
    <property type="protein sequence ID" value="PVD33356.1"/>
    <property type="molecule type" value="Genomic_DNA"/>
</dbReference>
<comment type="similarity">
    <text evidence="2 9">Belongs to the cytochrome P450 family.</text>
</comment>
<reference evidence="10 11" key="1">
    <citation type="submission" date="2018-04" db="EMBL/GenBank/DDBJ databases">
        <title>The genome of golden apple snail Pomacea canaliculata provides insight into stress tolerance and invasive adaptation.</title>
        <authorList>
            <person name="Liu C."/>
            <person name="Liu B."/>
            <person name="Ren Y."/>
            <person name="Zhang Y."/>
            <person name="Wang H."/>
            <person name="Li S."/>
            <person name="Jiang F."/>
            <person name="Yin L."/>
            <person name="Zhang G."/>
            <person name="Qian W."/>
            <person name="Fan W."/>
        </authorList>
    </citation>
    <scope>NUCLEOTIDE SEQUENCE [LARGE SCALE GENOMIC DNA]</scope>
    <source>
        <strain evidence="10">SZHN2017</strain>
        <tissue evidence="10">Muscle</tissue>
    </source>
</reference>
<name>A0A2T7PIU6_POMCA</name>
<evidence type="ECO:0000256" key="9">
    <source>
        <dbReference type="RuleBase" id="RU000461"/>
    </source>
</evidence>
<keyword evidence="11" id="KW-1185">Reference proteome</keyword>
<gene>
    <name evidence="10" type="ORF">C0Q70_04610</name>
</gene>
<evidence type="ECO:0000256" key="7">
    <source>
        <dbReference type="ARBA" id="ARBA00023033"/>
    </source>
</evidence>
<dbReference type="AlphaFoldDB" id="A0A2T7PIU6"/>
<dbReference type="Proteomes" id="UP000245119">
    <property type="component" value="Linkage Group LG3"/>
</dbReference>
<evidence type="ECO:0000256" key="4">
    <source>
        <dbReference type="ARBA" id="ARBA00022723"/>
    </source>
</evidence>
<dbReference type="GO" id="GO:0020037">
    <property type="term" value="F:heme binding"/>
    <property type="evidence" value="ECO:0007669"/>
    <property type="project" value="InterPro"/>
</dbReference>
<dbReference type="PANTHER" id="PTHR24279:SF120">
    <property type="entry name" value="CYTOCHROME P450"/>
    <property type="match status" value="1"/>
</dbReference>
<proteinExistence type="inferred from homology"/>
<dbReference type="FunFam" id="1.10.630.10:FF:000006">
    <property type="entry name" value="Cytochrome P450 302a1, mitochondrial"/>
    <property type="match status" value="1"/>
</dbReference>
<protein>
    <recommendedName>
        <fullName evidence="12">Cytochrome P450 CYP302A1</fullName>
    </recommendedName>
</protein>
<dbReference type="CDD" id="cd11054">
    <property type="entry name" value="CYP24A1-like"/>
    <property type="match status" value="1"/>
</dbReference>
<keyword evidence="4 8" id="KW-0479">Metal-binding</keyword>
<dbReference type="InterPro" id="IPR050479">
    <property type="entry name" value="CYP11_CYP27_families"/>
</dbReference>